<feature type="transmembrane region" description="Helical" evidence="1">
    <location>
        <begin position="124"/>
        <end position="140"/>
    </location>
</feature>
<dbReference type="Proteomes" id="UP000318437">
    <property type="component" value="Unassembled WGS sequence"/>
</dbReference>
<organism evidence="2 3">
    <name type="scientific">Bythopirellula polymerisocia</name>
    <dbReference type="NCBI Taxonomy" id="2528003"/>
    <lineage>
        <taxon>Bacteria</taxon>
        <taxon>Pseudomonadati</taxon>
        <taxon>Planctomycetota</taxon>
        <taxon>Planctomycetia</taxon>
        <taxon>Pirellulales</taxon>
        <taxon>Lacipirellulaceae</taxon>
        <taxon>Bythopirellula</taxon>
    </lineage>
</organism>
<keyword evidence="1" id="KW-0472">Membrane</keyword>
<gene>
    <name evidence="2" type="ORF">Pla144_39920</name>
</gene>
<dbReference type="InterPro" id="IPR021215">
    <property type="entry name" value="DUF2752"/>
</dbReference>
<evidence type="ECO:0000313" key="2">
    <source>
        <dbReference type="EMBL" id="TWU23816.1"/>
    </source>
</evidence>
<name>A0A5C6CL09_9BACT</name>
<reference evidence="2 3" key="1">
    <citation type="submission" date="2019-02" db="EMBL/GenBank/DDBJ databases">
        <title>Deep-cultivation of Planctomycetes and their phenomic and genomic characterization uncovers novel biology.</title>
        <authorList>
            <person name="Wiegand S."/>
            <person name="Jogler M."/>
            <person name="Boedeker C."/>
            <person name="Pinto D."/>
            <person name="Vollmers J."/>
            <person name="Rivas-Marin E."/>
            <person name="Kohn T."/>
            <person name="Peeters S.H."/>
            <person name="Heuer A."/>
            <person name="Rast P."/>
            <person name="Oberbeckmann S."/>
            <person name="Bunk B."/>
            <person name="Jeske O."/>
            <person name="Meyerdierks A."/>
            <person name="Storesund J.E."/>
            <person name="Kallscheuer N."/>
            <person name="Luecker S."/>
            <person name="Lage O.M."/>
            <person name="Pohl T."/>
            <person name="Merkel B.J."/>
            <person name="Hornburger P."/>
            <person name="Mueller R.-W."/>
            <person name="Bruemmer F."/>
            <person name="Labrenz M."/>
            <person name="Spormann A.M."/>
            <person name="Op Den Camp H."/>
            <person name="Overmann J."/>
            <person name="Amann R."/>
            <person name="Jetten M.S.M."/>
            <person name="Mascher T."/>
            <person name="Medema M.H."/>
            <person name="Devos D.P."/>
            <person name="Kaster A.-K."/>
            <person name="Ovreas L."/>
            <person name="Rohde M."/>
            <person name="Galperin M.Y."/>
            <person name="Jogler C."/>
        </authorList>
    </citation>
    <scope>NUCLEOTIDE SEQUENCE [LARGE SCALE GENOMIC DNA]</scope>
    <source>
        <strain evidence="2 3">Pla144</strain>
    </source>
</reference>
<dbReference type="EMBL" id="SJPS01000006">
    <property type="protein sequence ID" value="TWU23816.1"/>
    <property type="molecule type" value="Genomic_DNA"/>
</dbReference>
<accession>A0A5C6CL09</accession>
<evidence type="ECO:0000313" key="3">
    <source>
        <dbReference type="Proteomes" id="UP000318437"/>
    </source>
</evidence>
<evidence type="ECO:0008006" key="4">
    <source>
        <dbReference type="Google" id="ProtNLM"/>
    </source>
</evidence>
<keyword evidence="1" id="KW-0812">Transmembrane</keyword>
<proteinExistence type="predicted"/>
<keyword evidence="3" id="KW-1185">Reference proteome</keyword>
<dbReference type="Pfam" id="PF10825">
    <property type="entry name" value="DUF2752"/>
    <property type="match status" value="1"/>
</dbReference>
<sequence length="145" mass="15516">MNFAIGSSKSMSAVARIVLGITGLSGLILCATARKLEPDPRGFGTHEQLGLTPCNFYQWTGRVCPSCGATTAWAYVMRGNLAEAITANLAGTLSCLAMVVLVPWMLLSACLGRWLGWSPGVRDVLILGSGLLFIALLDWLRRCLT</sequence>
<dbReference type="OrthoDB" id="285957at2"/>
<keyword evidence="1" id="KW-1133">Transmembrane helix</keyword>
<dbReference type="AlphaFoldDB" id="A0A5C6CL09"/>
<evidence type="ECO:0000256" key="1">
    <source>
        <dbReference type="SAM" id="Phobius"/>
    </source>
</evidence>
<dbReference type="RefSeq" id="WP_146452292.1">
    <property type="nucleotide sequence ID" value="NZ_SJPS01000006.1"/>
</dbReference>
<protein>
    <recommendedName>
        <fullName evidence="4">DUF2752 domain-containing protein</fullName>
    </recommendedName>
</protein>
<feature type="transmembrane region" description="Helical" evidence="1">
    <location>
        <begin position="13"/>
        <end position="33"/>
    </location>
</feature>
<comment type="caution">
    <text evidence="2">The sequence shown here is derived from an EMBL/GenBank/DDBJ whole genome shotgun (WGS) entry which is preliminary data.</text>
</comment>
<feature type="transmembrane region" description="Helical" evidence="1">
    <location>
        <begin position="85"/>
        <end position="104"/>
    </location>
</feature>